<dbReference type="InterPro" id="IPR013826">
    <property type="entry name" value="Topo_IA_cen_sub3"/>
</dbReference>
<dbReference type="CDD" id="cd03363">
    <property type="entry name" value="TOPRIM_TopoIA_TopoI"/>
    <property type="match status" value="1"/>
</dbReference>
<feature type="site" description="Interaction with DNA" evidence="8">
    <location>
        <position position="173"/>
    </location>
</feature>
<comment type="function">
    <text evidence="8">Releases the supercoiling and torsional tension of DNA, which is introduced during the DNA replication and transcription, by transiently cleaving and rejoining one strand of the DNA duplex. Introduces a single-strand break via transesterification at a target site in duplex DNA. The scissile phosphodiester is attacked by the catalytic tyrosine of the enzyme, resulting in the formation of a DNA-(5'-phosphotyrosyl)-enzyme intermediate and the expulsion of a 3'-OH DNA strand. The free DNA strand then undergoes passage around the unbroken strand, thus removing DNA supercoils. Finally, in the religation step, the DNA 3'-OH attacks the covalent intermediate to expel the active-site tyrosine and restore the DNA phosphodiester backbone.</text>
</comment>
<dbReference type="InterPro" id="IPR034149">
    <property type="entry name" value="TOPRIM_TopoI"/>
</dbReference>
<evidence type="ECO:0000256" key="2">
    <source>
        <dbReference type="ARBA" id="ARBA00009446"/>
    </source>
</evidence>
<dbReference type="HAMAP" id="MF_00952">
    <property type="entry name" value="Topoisom_1_prok"/>
    <property type="match status" value="1"/>
</dbReference>
<dbReference type="GO" id="GO:0046872">
    <property type="term" value="F:metal ion binding"/>
    <property type="evidence" value="ECO:0007669"/>
    <property type="project" value="UniProtKB-KW"/>
</dbReference>
<dbReference type="PROSITE" id="PS52039">
    <property type="entry name" value="TOPO_IA_2"/>
    <property type="match status" value="1"/>
</dbReference>
<protein>
    <recommendedName>
        <fullName evidence="8">DNA topoisomerase 1</fullName>
        <ecNumber evidence="8">5.6.2.1</ecNumber>
    </recommendedName>
    <alternativeName>
        <fullName evidence="8">DNA topoisomerase I</fullName>
    </alternativeName>
</protein>
<dbReference type="PATRIC" id="fig|1307761.3.peg.858"/>
<dbReference type="SMART" id="SM00437">
    <property type="entry name" value="TOP1Ac"/>
    <property type="match status" value="1"/>
</dbReference>
<feature type="site" description="Interaction with DNA" evidence="8">
    <location>
        <position position="35"/>
    </location>
</feature>
<dbReference type="SUPFAM" id="SSF56712">
    <property type="entry name" value="Prokaryotic type I DNA topoisomerase"/>
    <property type="match status" value="1"/>
</dbReference>
<dbReference type="AlphaFoldDB" id="V5WEN6"/>
<feature type="site" description="Interaction with DNA" evidence="8">
    <location>
        <position position="161"/>
    </location>
</feature>
<dbReference type="InterPro" id="IPR003602">
    <property type="entry name" value="Topo_IA_DNA-bd_dom"/>
</dbReference>
<dbReference type="SMART" id="SM00493">
    <property type="entry name" value="TOPRIM"/>
    <property type="match status" value="1"/>
</dbReference>
<dbReference type="Gene3D" id="2.70.20.10">
    <property type="entry name" value="Topoisomerase I, domain 3"/>
    <property type="match status" value="1"/>
</dbReference>
<dbReference type="HOGENOM" id="CLU_002929_2_1_12"/>
<evidence type="ECO:0000256" key="8">
    <source>
        <dbReference type="HAMAP-Rule" id="MF_00952"/>
    </source>
</evidence>
<feature type="site" description="Interaction with DNA" evidence="8">
    <location>
        <position position="525"/>
    </location>
</feature>
<dbReference type="InterPro" id="IPR013825">
    <property type="entry name" value="Topo_IA_cen_sub2"/>
</dbReference>
<dbReference type="GO" id="GO:0003677">
    <property type="term" value="F:DNA binding"/>
    <property type="evidence" value="ECO:0007669"/>
    <property type="project" value="UniProtKB-KW"/>
</dbReference>
<dbReference type="InterPro" id="IPR005733">
    <property type="entry name" value="TopoI_bac-type"/>
</dbReference>
<dbReference type="EC" id="5.6.2.1" evidence="8"/>
<dbReference type="InterPro" id="IPR023405">
    <property type="entry name" value="Topo_IA_core_domain"/>
</dbReference>
<feature type="domain" description="Toprim" evidence="9">
    <location>
        <begin position="5"/>
        <end position="132"/>
    </location>
</feature>
<keyword evidence="6 8" id="KW-0238">DNA-binding</keyword>
<dbReference type="InterPro" id="IPR006171">
    <property type="entry name" value="TOPRIM_dom"/>
</dbReference>
<dbReference type="InterPro" id="IPR025589">
    <property type="entry name" value="Toprim_C_rpt"/>
</dbReference>
<dbReference type="PROSITE" id="PS00396">
    <property type="entry name" value="TOPO_IA_1"/>
    <property type="match status" value="1"/>
</dbReference>
<evidence type="ECO:0000259" key="9">
    <source>
        <dbReference type="PROSITE" id="PS50880"/>
    </source>
</evidence>
<evidence type="ECO:0000256" key="6">
    <source>
        <dbReference type="ARBA" id="ARBA00023125"/>
    </source>
</evidence>
<feature type="site" description="Interaction with DNA" evidence="8">
    <location>
        <position position="332"/>
    </location>
</feature>
<dbReference type="InterPro" id="IPR013497">
    <property type="entry name" value="Topo_IA_cen"/>
</dbReference>
<dbReference type="Proteomes" id="UP000018680">
    <property type="component" value="Chromosome"/>
</dbReference>
<keyword evidence="5 8" id="KW-0799">Topoisomerase</keyword>
<dbReference type="PROSITE" id="PS50880">
    <property type="entry name" value="TOPRIM"/>
    <property type="match status" value="1"/>
</dbReference>
<keyword evidence="4" id="KW-0460">Magnesium</keyword>
<feature type="active site" description="O-(5'-phospho-DNA)-tyrosine intermediate" evidence="8">
    <location>
        <position position="330"/>
    </location>
</feature>
<feature type="domain" description="Topo IA-type catalytic" evidence="10">
    <location>
        <begin position="147"/>
        <end position="593"/>
    </location>
</feature>
<evidence type="ECO:0000256" key="3">
    <source>
        <dbReference type="ARBA" id="ARBA00022723"/>
    </source>
</evidence>
<gene>
    <name evidence="8" type="primary">topA</name>
    <name evidence="11" type="ORF">L21SP2_0857</name>
</gene>
<dbReference type="Gene3D" id="3.40.50.140">
    <property type="match status" value="1"/>
</dbReference>
<dbReference type="Gene3D" id="1.10.290.10">
    <property type="entry name" value="Topoisomerase I, domain 4"/>
    <property type="match status" value="1"/>
</dbReference>
<dbReference type="InterPro" id="IPR028612">
    <property type="entry name" value="Topoisom_1_IA"/>
</dbReference>
<evidence type="ECO:0000256" key="7">
    <source>
        <dbReference type="ARBA" id="ARBA00023235"/>
    </source>
</evidence>
<dbReference type="PANTHER" id="PTHR42785">
    <property type="entry name" value="DNA TOPOISOMERASE, TYPE IA, CORE"/>
    <property type="match status" value="1"/>
</dbReference>
<evidence type="ECO:0000313" key="11">
    <source>
        <dbReference type="EMBL" id="AHC14277.1"/>
    </source>
</evidence>
<dbReference type="NCBIfam" id="TIGR01051">
    <property type="entry name" value="topA_bact"/>
    <property type="match status" value="1"/>
</dbReference>
<dbReference type="InterPro" id="IPR003601">
    <property type="entry name" value="Topo_IA_2"/>
</dbReference>
<dbReference type="InterPro" id="IPR000380">
    <property type="entry name" value="Topo_IA"/>
</dbReference>
<dbReference type="eggNOG" id="COG0550">
    <property type="taxonomic scope" value="Bacteria"/>
</dbReference>
<proteinExistence type="inferred from homology"/>
<organism evidence="11 12">
    <name type="scientific">Salinispira pacifica</name>
    <dbReference type="NCBI Taxonomy" id="1307761"/>
    <lineage>
        <taxon>Bacteria</taxon>
        <taxon>Pseudomonadati</taxon>
        <taxon>Spirochaetota</taxon>
        <taxon>Spirochaetia</taxon>
        <taxon>Spirochaetales</taxon>
        <taxon>Spirochaetaceae</taxon>
        <taxon>Salinispira</taxon>
    </lineage>
</organism>
<dbReference type="Gene3D" id="1.10.460.10">
    <property type="entry name" value="Topoisomerase I, domain 2"/>
    <property type="match status" value="1"/>
</dbReference>
<dbReference type="RefSeq" id="WP_024267208.1">
    <property type="nucleotide sequence ID" value="NC_023035.1"/>
</dbReference>
<dbReference type="STRING" id="1307761.L21SP2_0857"/>
<evidence type="ECO:0000256" key="5">
    <source>
        <dbReference type="ARBA" id="ARBA00023029"/>
    </source>
</evidence>
<evidence type="ECO:0000256" key="1">
    <source>
        <dbReference type="ARBA" id="ARBA00000213"/>
    </source>
</evidence>
<dbReference type="CDD" id="cd00186">
    <property type="entry name" value="TOP1Ac"/>
    <property type="match status" value="1"/>
</dbReference>
<dbReference type="EMBL" id="CP006939">
    <property type="protein sequence ID" value="AHC14277.1"/>
    <property type="molecule type" value="Genomic_DNA"/>
</dbReference>
<dbReference type="OrthoDB" id="9804262at2"/>
<dbReference type="PRINTS" id="PR00417">
    <property type="entry name" value="PRTPISMRASEI"/>
</dbReference>
<comment type="caution">
    <text evidence="8">Lacks conserved residue(s) required for the propagation of feature annotation.</text>
</comment>
<dbReference type="Pfam" id="PF01131">
    <property type="entry name" value="Topoisom_bac"/>
    <property type="match status" value="1"/>
</dbReference>
<dbReference type="PANTHER" id="PTHR42785:SF1">
    <property type="entry name" value="DNA TOPOISOMERASE"/>
    <property type="match status" value="1"/>
</dbReference>
<feature type="site" description="Interaction with DNA" evidence="8">
    <location>
        <position position="157"/>
    </location>
</feature>
<keyword evidence="12" id="KW-1185">Reference proteome</keyword>
<dbReference type="KEGG" id="slr:L21SP2_0857"/>
<feature type="region of interest" description="Interaction with DNA" evidence="8">
    <location>
        <begin position="181"/>
        <end position="186"/>
    </location>
</feature>
<keyword evidence="7 8" id="KW-0413">Isomerase</keyword>
<dbReference type="Pfam" id="PF13368">
    <property type="entry name" value="Toprim_C_rpt"/>
    <property type="match status" value="4"/>
</dbReference>
<sequence length="853" mass="96226">MEEEKYLVIVESPTKARTISRFLPKNFIVEASIGHVRDLPQTASDVPKKYKGLDWARLGIDVEHEFAPLYITPKGKGKIINELKRKMKEADAVYLATDEDREGESISWHLVQVLKPEKKKVAVKRMVFHEITKKAISAALEDTRDIDMNLVKAQETRRILDRLYGFTLSPLIWKKIAYGLSAGRVQSPGLRMIVERERERIAFRKAVYWDIKARLSAPDTKSPDQFDAKLISYKDTRLASGKDFNSITGELLEGRNVLVMDETSARKLEGDIKTAEWKIIDVSEKETTSRPSVPFITSTLQQEGNRKLNLTARETMRTAQKLYEEGLITYMRTDSPTLSSEAISGARDTVESLYGKEYLSDKPRQYSSKDESAQEAHEAIRPAGSQFTHPDETGLSGKEKALYEIIWKRTLATQMADAKKSSTTVKIQAGDAVFQANGTKILFPGFLKLYVEGKDDPDAKKEDREVILPDVKEGMGCELHETESLYHETKPPARYTEASLIQNLEKQGIGRPSTYSSIISTLFDRGYIRKIANALAPTFTGMGVIQFLENNFHYLIEYGFSSEMESTLDSIASGNMDRLQYLKDFYSGKNGIRTRVDQREDDIKPEESRVINLPQADKDVEIRIGRFGPYIIAKDSDGNKINASIPEEIAPADLTKEDIDEIIELQIKGPEPLGEDPDSGEPVYCLIGRYGPYVQLGQVTEEVPKPKRAGIPKGRSPRDVTLEEALKYLSLPRTLGEHPESGKEVVANVGRFGPFVVHDGDFRSLKKDDDVYSIELPRALEILAEEKSRGRQRSKLIRELGEFDKKKVALYDGKYGPYIKYGSKNISLPDEKKTDEALKELTIEEAGKIIKKK</sequence>
<dbReference type="GO" id="GO:0006265">
    <property type="term" value="P:DNA topological change"/>
    <property type="evidence" value="ECO:0007669"/>
    <property type="project" value="UniProtKB-UniRule"/>
</dbReference>
<evidence type="ECO:0000313" key="12">
    <source>
        <dbReference type="Proteomes" id="UP000018680"/>
    </source>
</evidence>
<dbReference type="SMART" id="SM00436">
    <property type="entry name" value="TOP1Bc"/>
    <property type="match status" value="1"/>
</dbReference>
<feature type="site" description="Interaction with DNA" evidence="8">
    <location>
        <position position="158"/>
    </location>
</feature>
<name>V5WEN6_9SPIO</name>
<comment type="catalytic activity">
    <reaction evidence="1 8">
        <text>ATP-independent breakage of single-stranded DNA, followed by passage and rejoining.</text>
        <dbReference type="EC" id="5.6.2.1"/>
    </reaction>
</comment>
<evidence type="ECO:0000256" key="4">
    <source>
        <dbReference type="ARBA" id="ARBA00022842"/>
    </source>
</evidence>
<evidence type="ECO:0000259" key="10">
    <source>
        <dbReference type="PROSITE" id="PS52039"/>
    </source>
</evidence>
<dbReference type="InterPro" id="IPR023406">
    <property type="entry name" value="Topo_IA_AS"/>
</dbReference>
<dbReference type="InterPro" id="IPR013824">
    <property type="entry name" value="Topo_IA_cen_sub1"/>
</dbReference>
<comment type="similarity">
    <text evidence="2 8">Belongs to the type IA topoisomerase family.</text>
</comment>
<keyword evidence="3" id="KW-0479">Metal-binding</keyword>
<dbReference type="Pfam" id="PF01751">
    <property type="entry name" value="Toprim"/>
    <property type="match status" value="1"/>
</dbReference>
<comment type="subunit">
    <text evidence="8">Monomer.</text>
</comment>
<accession>V5WEN6</accession>
<dbReference type="GO" id="GO:0003917">
    <property type="term" value="F:DNA topoisomerase type I (single strand cut, ATP-independent) activity"/>
    <property type="evidence" value="ECO:0007669"/>
    <property type="project" value="UniProtKB-UniRule"/>
</dbReference>
<reference evidence="11 12" key="1">
    <citation type="journal article" date="2015" name="Stand. Genomic Sci.">
        <title>Complete genome sequence and description of Salinispira pacifica gen. nov., sp. nov., a novel spirochaete isolated form a hypersaline microbial mat.</title>
        <authorList>
            <person name="Ben Hania W."/>
            <person name="Joseph M."/>
            <person name="Schumann P."/>
            <person name="Bunk B."/>
            <person name="Fiebig A."/>
            <person name="Sproer C."/>
            <person name="Klenk H.P."/>
            <person name="Fardeau M.L."/>
            <person name="Spring S."/>
        </authorList>
    </citation>
    <scope>NUCLEOTIDE SEQUENCE [LARGE SCALE GENOMIC DNA]</scope>
    <source>
        <strain evidence="11 12">L21-RPul-D2</strain>
    </source>
</reference>